<gene>
    <name evidence="9" type="ORF">SAMN05421684_2615</name>
</gene>
<keyword evidence="3 7" id="KW-1003">Cell membrane</keyword>
<comment type="subcellular location">
    <subcellularLocation>
        <location evidence="1 7">Cell membrane</location>
        <topology evidence="1 7">Multi-pass membrane protein</topology>
    </subcellularLocation>
</comment>
<keyword evidence="6 7" id="KW-0472">Membrane</keyword>
<feature type="transmembrane region" description="Helical" evidence="7">
    <location>
        <begin position="113"/>
        <end position="134"/>
    </location>
</feature>
<evidence type="ECO:0000256" key="2">
    <source>
        <dbReference type="ARBA" id="ARBA00008640"/>
    </source>
</evidence>
<keyword evidence="10" id="KW-1185">Reference proteome</keyword>
<dbReference type="GO" id="GO:0005886">
    <property type="term" value="C:plasma membrane"/>
    <property type="evidence" value="ECO:0007669"/>
    <property type="project" value="UniProtKB-SubCell"/>
</dbReference>
<dbReference type="InterPro" id="IPR015414">
    <property type="entry name" value="TMEM64"/>
</dbReference>
<dbReference type="STRING" id="137265.SAMN05421684_2615"/>
<evidence type="ECO:0000256" key="3">
    <source>
        <dbReference type="ARBA" id="ARBA00022475"/>
    </source>
</evidence>
<evidence type="ECO:0000313" key="9">
    <source>
        <dbReference type="EMBL" id="SDY96614.1"/>
    </source>
</evidence>
<evidence type="ECO:0000259" key="8">
    <source>
        <dbReference type="Pfam" id="PF09335"/>
    </source>
</evidence>
<sequence length="257" mass="26890">MTESPEPRPAIEAPPARPALPPGPARLALTAGARRRWHPVLRFAILVAMLGAFGLLLLVAPPDLRAIPDAVDRLGPFAPVAAVGVGAALLIVLVPRTLITVAWGALFGPLGGAGYTLAAAFLAALLGFGIGRWLGRDFVLERVRGRLARLDGWFTRQSVFGVITVRLLPIGGFGLVSYGYGTTGARLAPYLVGSVIASTPSAFGYAAIGSAVVSPGSINWFAVAPASFGLFATAVIIWRWRRSGGPSRRRSDPPAPR</sequence>
<feature type="transmembrane region" description="Helical" evidence="7">
    <location>
        <begin position="159"/>
        <end position="180"/>
    </location>
</feature>
<evidence type="ECO:0000256" key="5">
    <source>
        <dbReference type="ARBA" id="ARBA00022989"/>
    </source>
</evidence>
<feature type="transmembrane region" description="Helical" evidence="7">
    <location>
        <begin position="80"/>
        <end position="106"/>
    </location>
</feature>
<dbReference type="EMBL" id="FNQB01000001">
    <property type="protein sequence ID" value="SDY96614.1"/>
    <property type="molecule type" value="Genomic_DNA"/>
</dbReference>
<name>A0A1H3P638_9ACTN</name>
<evidence type="ECO:0000313" key="10">
    <source>
        <dbReference type="Proteomes" id="UP000199632"/>
    </source>
</evidence>
<feature type="transmembrane region" description="Helical" evidence="7">
    <location>
        <begin position="187"/>
        <end position="208"/>
    </location>
</feature>
<reference evidence="10" key="1">
    <citation type="submission" date="2016-10" db="EMBL/GenBank/DDBJ databases">
        <authorList>
            <person name="Varghese N."/>
            <person name="Submissions S."/>
        </authorList>
    </citation>
    <scope>NUCLEOTIDE SEQUENCE [LARGE SCALE GENOMIC DNA]</scope>
    <source>
        <strain evidence="10">DSM 44718</strain>
    </source>
</reference>
<evidence type="ECO:0000256" key="7">
    <source>
        <dbReference type="RuleBase" id="RU366058"/>
    </source>
</evidence>
<organism evidence="9 10">
    <name type="scientific">Asanoa ishikariensis</name>
    <dbReference type="NCBI Taxonomy" id="137265"/>
    <lineage>
        <taxon>Bacteria</taxon>
        <taxon>Bacillati</taxon>
        <taxon>Actinomycetota</taxon>
        <taxon>Actinomycetes</taxon>
        <taxon>Micromonosporales</taxon>
        <taxon>Micromonosporaceae</taxon>
        <taxon>Asanoa</taxon>
    </lineage>
</organism>
<feature type="transmembrane region" description="Helical" evidence="7">
    <location>
        <begin position="220"/>
        <end position="240"/>
    </location>
</feature>
<accession>A0A1H3P638</accession>
<evidence type="ECO:0000256" key="6">
    <source>
        <dbReference type="ARBA" id="ARBA00023136"/>
    </source>
</evidence>
<dbReference type="InterPro" id="IPR032816">
    <property type="entry name" value="VTT_dom"/>
</dbReference>
<comment type="similarity">
    <text evidence="2 7">Belongs to the TVP38/TMEM64 family.</text>
</comment>
<dbReference type="Pfam" id="PF09335">
    <property type="entry name" value="VTT_dom"/>
    <property type="match status" value="1"/>
</dbReference>
<dbReference type="PANTHER" id="PTHR12677">
    <property type="entry name" value="GOLGI APPARATUS MEMBRANE PROTEIN TVP38-RELATED"/>
    <property type="match status" value="1"/>
</dbReference>
<dbReference type="Proteomes" id="UP000199632">
    <property type="component" value="Unassembled WGS sequence"/>
</dbReference>
<proteinExistence type="inferred from homology"/>
<dbReference type="AlphaFoldDB" id="A0A1H3P638"/>
<evidence type="ECO:0000256" key="4">
    <source>
        <dbReference type="ARBA" id="ARBA00022692"/>
    </source>
</evidence>
<dbReference type="PANTHER" id="PTHR12677:SF59">
    <property type="entry name" value="GOLGI APPARATUS MEMBRANE PROTEIN TVP38-RELATED"/>
    <property type="match status" value="1"/>
</dbReference>
<keyword evidence="5 7" id="KW-1133">Transmembrane helix</keyword>
<evidence type="ECO:0000256" key="1">
    <source>
        <dbReference type="ARBA" id="ARBA00004651"/>
    </source>
</evidence>
<feature type="transmembrane region" description="Helical" evidence="7">
    <location>
        <begin position="40"/>
        <end position="60"/>
    </location>
</feature>
<keyword evidence="4 7" id="KW-0812">Transmembrane</keyword>
<protein>
    <recommendedName>
        <fullName evidence="7">TVP38/TMEM64 family membrane protein</fullName>
    </recommendedName>
</protein>
<feature type="domain" description="VTT" evidence="8">
    <location>
        <begin position="94"/>
        <end position="210"/>
    </location>
</feature>